<dbReference type="Pfam" id="PF12686">
    <property type="entry name" value="DUF3800"/>
    <property type="match status" value="1"/>
</dbReference>
<dbReference type="OrthoDB" id="8558788at2"/>
<dbReference type="AlphaFoldDB" id="Q5QUX2"/>
<proteinExistence type="predicted"/>
<dbReference type="Proteomes" id="UP000001171">
    <property type="component" value="Chromosome"/>
</dbReference>
<dbReference type="STRING" id="283942.IL0647"/>
<reference evidence="1 2" key="1">
    <citation type="journal article" date="2004" name="Proc. Natl. Acad. Sci. U.S.A.">
        <title>Genome sequence of the deep-sea gamma-proteobacterium Idiomarina loihiensis reveals amino acid fermentation as a source of carbon and energy.</title>
        <authorList>
            <person name="Hou S."/>
            <person name="Saw J.H."/>
            <person name="Lee K.S."/>
            <person name="Freitas T.A."/>
            <person name="Belisle C."/>
            <person name="Kawarabayasi Y."/>
            <person name="Donachie S.P."/>
            <person name="Pikina A."/>
            <person name="Galperin M.Y."/>
            <person name="Koonin E.V."/>
            <person name="Makarova K.S."/>
            <person name="Omelchenko M.V."/>
            <person name="Sorokin A."/>
            <person name="Wolf Y.I."/>
            <person name="Li Q.X."/>
            <person name="Keum Y.S."/>
            <person name="Campbell S."/>
            <person name="Denery J."/>
            <person name="Aizawa S."/>
            <person name="Shibata S."/>
            <person name="Malahoff A."/>
            <person name="Alam M."/>
        </authorList>
    </citation>
    <scope>NUCLEOTIDE SEQUENCE [LARGE SCALE GENOMIC DNA]</scope>
    <source>
        <strain evidence="2">ATCC BAA-735 / DSM 15497 / L2-TR</strain>
    </source>
</reference>
<sequence>MSNSEAQVESEDENQDIDIEKAARIARSKAKLLENLNAGNFKQLTTRVAHILNIFPESRNSDITLALRYWETYQHDVFDGEHIGKKDLFKLERQVDITRARAKIQNEYKLFMAKDEIRRHRKKNEREMVESTINDQAATIKQTHVFSDESGKTQDFFVVGSIWVLEAKQLVFLTQKIEQWKVDNGLQGKEIHFKRIKNGDFNRFKSLVDLISANSSYLSFKSLTAKNSELKRSQAETLNKLHEIILHRGVVHEVESKRISGSSLVKVTLDDESSLDPVSLEELKHKVETKLAESAMNSVGLADITTVPSQRSIFIQIADLIASSIGRRLNNPDAETEKDKIANYLIDSLQLNLSKLSSSSDITIRFNLGN</sequence>
<evidence type="ECO:0000313" key="2">
    <source>
        <dbReference type="Proteomes" id="UP000001171"/>
    </source>
</evidence>
<dbReference type="eggNOG" id="ENOG502ZCQ2">
    <property type="taxonomic scope" value="Bacteria"/>
</dbReference>
<dbReference type="RefSeq" id="WP_011233900.1">
    <property type="nucleotide sequence ID" value="NC_006512.1"/>
</dbReference>
<name>Q5QUX2_IDILO</name>
<protein>
    <recommendedName>
        <fullName evidence="3">DUF3800 domain-containing protein</fullName>
    </recommendedName>
</protein>
<keyword evidence="2" id="KW-1185">Reference proteome</keyword>
<gene>
    <name evidence="1" type="ordered locus">IL0647</name>
</gene>
<dbReference type="HOGENOM" id="CLU_745228_0_0_6"/>
<evidence type="ECO:0008006" key="3">
    <source>
        <dbReference type="Google" id="ProtNLM"/>
    </source>
</evidence>
<dbReference type="EMBL" id="AE017340">
    <property type="protein sequence ID" value="AAV81488.1"/>
    <property type="molecule type" value="Genomic_DNA"/>
</dbReference>
<accession>Q5QUX2</accession>
<evidence type="ECO:0000313" key="1">
    <source>
        <dbReference type="EMBL" id="AAV81488.1"/>
    </source>
</evidence>
<dbReference type="GeneID" id="41335798"/>
<dbReference type="InterPro" id="IPR024524">
    <property type="entry name" value="DUF3800"/>
</dbReference>
<dbReference type="KEGG" id="ilo:IL0647"/>
<organism evidence="1 2">
    <name type="scientific">Idiomarina loihiensis (strain ATCC BAA-735 / DSM 15497 / L2-TR)</name>
    <dbReference type="NCBI Taxonomy" id="283942"/>
    <lineage>
        <taxon>Bacteria</taxon>
        <taxon>Pseudomonadati</taxon>
        <taxon>Pseudomonadota</taxon>
        <taxon>Gammaproteobacteria</taxon>
        <taxon>Alteromonadales</taxon>
        <taxon>Idiomarinaceae</taxon>
        <taxon>Idiomarina</taxon>
    </lineage>
</organism>